<keyword evidence="4" id="KW-0804">Transcription</keyword>
<dbReference type="Gene3D" id="1.10.10.10">
    <property type="entry name" value="Winged helix-like DNA-binding domain superfamily/Winged helix DNA-binding domain"/>
    <property type="match status" value="1"/>
</dbReference>
<dbReference type="InterPro" id="IPR036390">
    <property type="entry name" value="WH_DNA-bd_sf"/>
</dbReference>
<evidence type="ECO:0000259" key="5">
    <source>
        <dbReference type="PROSITE" id="PS50931"/>
    </source>
</evidence>
<dbReference type="RefSeq" id="WP_118335968.1">
    <property type="nucleotide sequence ID" value="NZ_AP025567.1"/>
</dbReference>
<accession>A0A415DXZ3</accession>
<evidence type="ECO:0000313" key="7">
    <source>
        <dbReference type="Proteomes" id="UP000284841"/>
    </source>
</evidence>
<protein>
    <submittedName>
        <fullName evidence="6">LysR family transcriptional regulator</fullName>
    </submittedName>
</protein>
<name>A0A415DXZ3_9FIRM</name>
<reference evidence="6 7" key="1">
    <citation type="submission" date="2018-08" db="EMBL/GenBank/DDBJ databases">
        <title>A genome reference for cultivated species of the human gut microbiota.</title>
        <authorList>
            <person name="Zou Y."/>
            <person name="Xue W."/>
            <person name="Luo G."/>
        </authorList>
    </citation>
    <scope>NUCLEOTIDE SEQUENCE [LARGE SCALE GENOMIC DNA]</scope>
    <source>
        <strain evidence="6 7">AM07-24</strain>
    </source>
</reference>
<dbReference type="STRING" id="1776384.GCA_900086585_02188"/>
<dbReference type="PANTHER" id="PTHR30126:SF40">
    <property type="entry name" value="HTH-TYPE TRANSCRIPTIONAL REGULATOR GLTR"/>
    <property type="match status" value="1"/>
</dbReference>
<dbReference type="SUPFAM" id="SSF46785">
    <property type="entry name" value="Winged helix' DNA-binding domain"/>
    <property type="match status" value="1"/>
</dbReference>
<comment type="similarity">
    <text evidence="1">Belongs to the LysR transcriptional regulatory family.</text>
</comment>
<evidence type="ECO:0000256" key="1">
    <source>
        <dbReference type="ARBA" id="ARBA00009437"/>
    </source>
</evidence>
<dbReference type="EMBL" id="QRMS01000004">
    <property type="protein sequence ID" value="RHJ85744.1"/>
    <property type="molecule type" value="Genomic_DNA"/>
</dbReference>
<evidence type="ECO:0000256" key="4">
    <source>
        <dbReference type="ARBA" id="ARBA00023163"/>
    </source>
</evidence>
<dbReference type="InterPro" id="IPR036388">
    <property type="entry name" value="WH-like_DNA-bd_sf"/>
</dbReference>
<dbReference type="GO" id="GO:0003700">
    <property type="term" value="F:DNA-binding transcription factor activity"/>
    <property type="evidence" value="ECO:0007669"/>
    <property type="project" value="InterPro"/>
</dbReference>
<dbReference type="InterPro" id="IPR000847">
    <property type="entry name" value="LysR_HTH_N"/>
</dbReference>
<keyword evidence="7" id="KW-1185">Reference proteome</keyword>
<gene>
    <name evidence="6" type="ORF">DW099_12910</name>
</gene>
<dbReference type="Proteomes" id="UP000284841">
    <property type="component" value="Unassembled WGS sequence"/>
</dbReference>
<dbReference type="PANTHER" id="PTHR30126">
    <property type="entry name" value="HTH-TYPE TRANSCRIPTIONAL REGULATOR"/>
    <property type="match status" value="1"/>
</dbReference>
<dbReference type="PROSITE" id="PS50931">
    <property type="entry name" value="HTH_LYSR"/>
    <property type="match status" value="1"/>
</dbReference>
<dbReference type="GO" id="GO:0000976">
    <property type="term" value="F:transcription cis-regulatory region binding"/>
    <property type="evidence" value="ECO:0007669"/>
    <property type="project" value="TreeGrafter"/>
</dbReference>
<evidence type="ECO:0000313" key="6">
    <source>
        <dbReference type="EMBL" id="RHJ85744.1"/>
    </source>
</evidence>
<sequence>MTLLQLRYVIACVENGTIAKAAQAMYTSTSNLSQSIRGLESEVGFEIFHRSNNGITLTEKGTVFLEHAMKIQLEIDTIAKLKEAETVNRFSCTCMHLPYCYMAFESLCRHYEEKDNYLLSIDVAFLPKCIEAVQMHLSEIAVISMPEVIASIECQRIKDQGLSIQMLAEQHLNINLRADHPALADNTEGQSFELSKLHDYPYVSYHSSADDVIHPLDFSHPSYCPTEAFNSKKQITVNNVDWKARLIGSTNAYGIGTTGPEQWAAQYNWKSIPVEGARSFLYYVYSDRYELSEPAHYFINYLLKILEKNPT</sequence>
<dbReference type="Pfam" id="PF00126">
    <property type="entry name" value="HTH_1"/>
    <property type="match status" value="1"/>
</dbReference>
<proteinExistence type="inferred from homology"/>
<keyword evidence="2" id="KW-0805">Transcription regulation</keyword>
<organism evidence="6 7">
    <name type="scientific">Emergencia timonensis</name>
    <dbReference type="NCBI Taxonomy" id="1776384"/>
    <lineage>
        <taxon>Bacteria</taxon>
        <taxon>Bacillati</taxon>
        <taxon>Bacillota</taxon>
        <taxon>Clostridia</taxon>
        <taxon>Peptostreptococcales</taxon>
        <taxon>Anaerovoracaceae</taxon>
        <taxon>Emergencia</taxon>
    </lineage>
</organism>
<dbReference type="OrthoDB" id="9803714at2"/>
<feature type="domain" description="HTH lysR-type" evidence="5">
    <location>
        <begin position="1"/>
        <end position="58"/>
    </location>
</feature>
<dbReference type="AlphaFoldDB" id="A0A415DXZ3"/>
<evidence type="ECO:0000256" key="3">
    <source>
        <dbReference type="ARBA" id="ARBA00023125"/>
    </source>
</evidence>
<dbReference type="SUPFAM" id="SSF53850">
    <property type="entry name" value="Periplasmic binding protein-like II"/>
    <property type="match status" value="1"/>
</dbReference>
<keyword evidence="3" id="KW-0238">DNA-binding</keyword>
<evidence type="ECO:0000256" key="2">
    <source>
        <dbReference type="ARBA" id="ARBA00023015"/>
    </source>
</evidence>
<comment type="caution">
    <text evidence="6">The sequence shown here is derived from an EMBL/GenBank/DDBJ whole genome shotgun (WGS) entry which is preliminary data.</text>
</comment>